<feature type="compositionally biased region" description="Basic and acidic residues" evidence="1">
    <location>
        <begin position="216"/>
        <end position="230"/>
    </location>
</feature>
<feature type="domain" description="INO80 complex subunit 3 N-terminal" evidence="2">
    <location>
        <begin position="18"/>
        <end position="86"/>
    </location>
</feature>
<reference evidence="5" key="1">
    <citation type="journal article" date="2014" name="Genome Announc.">
        <title>Genome sequence and annotation of Acremonium chrysogenum, producer of the beta-lactam antibiotic cephalosporin C.</title>
        <authorList>
            <person name="Terfehr D."/>
            <person name="Dahlmann T.A."/>
            <person name="Specht T."/>
            <person name="Zadra I."/>
            <person name="Kuernsteiner H."/>
            <person name="Kueck U."/>
        </authorList>
    </citation>
    <scope>NUCLEOTIDE SEQUENCE [LARGE SCALE GENOMIC DNA]</scope>
    <source>
        <strain evidence="5">ATCC 11550 / CBS 779.69 / DSM 880 / IAM 14645 / JCM 23072 / IMI 49137</strain>
    </source>
</reference>
<name>A0A086T6P3_HAPC1</name>
<accession>A0A086T6P3</accession>
<evidence type="ECO:0000313" key="5">
    <source>
        <dbReference type="Proteomes" id="UP000029964"/>
    </source>
</evidence>
<dbReference type="HOGENOM" id="CLU_038623_0_0_1"/>
<dbReference type="EMBL" id="JPKY01000038">
    <property type="protein sequence ID" value="KFH45025.1"/>
    <property type="molecule type" value="Genomic_DNA"/>
</dbReference>
<dbReference type="Proteomes" id="UP000029964">
    <property type="component" value="Unassembled WGS sequence"/>
</dbReference>
<evidence type="ECO:0000313" key="4">
    <source>
        <dbReference type="EMBL" id="KFH45025.1"/>
    </source>
</evidence>
<evidence type="ECO:0000256" key="1">
    <source>
        <dbReference type="SAM" id="MobiDB-lite"/>
    </source>
</evidence>
<dbReference type="Pfam" id="PF14612">
    <property type="entry name" value="Ino80_Iec3"/>
    <property type="match status" value="1"/>
</dbReference>
<feature type="domain" description="INO80 complex subunit 3-like middle region" evidence="3">
    <location>
        <begin position="111"/>
        <end position="215"/>
    </location>
</feature>
<evidence type="ECO:0000259" key="3">
    <source>
        <dbReference type="Pfam" id="PF24244"/>
    </source>
</evidence>
<proteinExistence type="predicted"/>
<dbReference type="InterPro" id="IPR032742">
    <property type="entry name" value="Iec3_N"/>
</dbReference>
<keyword evidence="5" id="KW-1185">Reference proteome</keyword>
<feature type="compositionally biased region" description="Basic residues" evidence="1">
    <location>
        <begin position="231"/>
        <end position="241"/>
    </location>
</feature>
<comment type="caution">
    <text evidence="4">The sequence shown here is derived from an EMBL/GenBank/DDBJ whole genome shotgun (WGS) entry which is preliminary data.</text>
</comment>
<dbReference type="Pfam" id="PF24244">
    <property type="entry name" value="Iec3-like_M"/>
    <property type="match status" value="1"/>
</dbReference>
<evidence type="ECO:0000259" key="2">
    <source>
        <dbReference type="Pfam" id="PF14612"/>
    </source>
</evidence>
<gene>
    <name evidence="4" type="ORF">ACRE_041620</name>
</gene>
<organism evidence="4 5">
    <name type="scientific">Hapsidospora chrysogenum (strain ATCC 11550 / CBS 779.69 / DSM 880 / IAM 14645 / JCM 23072 / IMI 49137)</name>
    <name type="common">Acremonium chrysogenum</name>
    <dbReference type="NCBI Taxonomy" id="857340"/>
    <lineage>
        <taxon>Eukaryota</taxon>
        <taxon>Fungi</taxon>
        <taxon>Dikarya</taxon>
        <taxon>Ascomycota</taxon>
        <taxon>Pezizomycotina</taxon>
        <taxon>Sordariomycetes</taxon>
        <taxon>Hypocreomycetidae</taxon>
        <taxon>Hypocreales</taxon>
        <taxon>Bionectriaceae</taxon>
        <taxon>Hapsidospora</taxon>
    </lineage>
</organism>
<sequence length="347" mass="38179">MADLPMNADGPNRRAGYKSWKKKYRKMRITFEQKMQEGEEIFRQETKAQATVKRIAEENDRLLDLLLDINNCPQIPTEKRIDVSLPPPTNPNEPCLDIDREHDQRKGLGMKRLADLLADVPHLSYAATKDTNPPLVRDFEKTDGEAYPASFLSPDDVDNYLYTIDTRLDPEKHISTLAPLAHPDDHPPLHPLLRNPNSSTSWLRRHAPHIFLQGHDGGDGGHDGDEDGGHHHGSGGRKSRGGAKGERGGRPSTRGKRGSAATRTPVDRGAAAGGGDGDVSMDDDVEIRSTPVPKGKRKRDDDPGYRPKGGSGTRPTKKKRKSEGPDGTPTARKPKKETPTTGTKSDD</sequence>
<dbReference type="STRING" id="857340.A0A086T6P3"/>
<protein>
    <submittedName>
        <fullName evidence="4">Uncharacterized protein</fullName>
    </submittedName>
</protein>
<dbReference type="InterPro" id="IPR055449">
    <property type="entry name" value="Iec3-like_M"/>
</dbReference>
<dbReference type="GO" id="GO:0031011">
    <property type="term" value="C:Ino80 complex"/>
    <property type="evidence" value="ECO:0007669"/>
    <property type="project" value="InterPro"/>
</dbReference>
<dbReference type="GO" id="GO:0006338">
    <property type="term" value="P:chromatin remodeling"/>
    <property type="evidence" value="ECO:0007669"/>
    <property type="project" value="InterPro"/>
</dbReference>
<dbReference type="AlphaFoldDB" id="A0A086T6P3"/>
<feature type="region of interest" description="Disordered" evidence="1">
    <location>
        <begin position="211"/>
        <end position="347"/>
    </location>
</feature>
<dbReference type="OrthoDB" id="4095124at2759"/>